<dbReference type="OrthoDB" id="5181666at2"/>
<dbReference type="AlphaFoldDB" id="A0A5J6HRS5"/>
<gene>
    <name evidence="3" type="ORF">CP975_29545</name>
</gene>
<proteinExistence type="predicted"/>
<evidence type="ECO:0000259" key="2">
    <source>
        <dbReference type="Pfam" id="PF04471"/>
    </source>
</evidence>
<keyword evidence="3" id="KW-0255">Endonuclease</keyword>
<evidence type="ECO:0000256" key="1">
    <source>
        <dbReference type="SAM" id="Phobius"/>
    </source>
</evidence>
<evidence type="ECO:0000313" key="4">
    <source>
        <dbReference type="Proteomes" id="UP000326553"/>
    </source>
</evidence>
<evidence type="ECO:0000313" key="3">
    <source>
        <dbReference type="EMBL" id="QEV21143.1"/>
    </source>
</evidence>
<organism evidence="3 4">
    <name type="scientific">Streptomyces alboniger</name>
    <dbReference type="NCBI Taxonomy" id="132473"/>
    <lineage>
        <taxon>Bacteria</taxon>
        <taxon>Bacillati</taxon>
        <taxon>Actinomycetota</taxon>
        <taxon>Actinomycetes</taxon>
        <taxon>Kitasatosporales</taxon>
        <taxon>Streptomycetaceae</taxon>
        <taxon>Streptomyces</taxon>
        <taxon>Streptomyces aurantiacus group</taxon>
    </lineage>
</organism>
<reference evidence="3 4" key="1">
    <citation type="submission" date="2017-09" db="EMBL/GenBank/DDBJ databases">
        <authorList>
            <person name="Lee N."/>
            <person name="Cho B.-K."/>
        </authorList>
    </citation>
    <scope>NUCLEOTIDE SEQUENCE [LARGE SCALE GENOMIC DNA]</scope>
    <source>
        <strain evidence="3 4">ATCC 12461</strain>
    </source>
</reference>
<dbReference type="Pfam" id="PF04471">
    <property type="entry name" value="Mrr_cat"/>
    <property type="match status" value="1"/>
</dbReference>
<dbReference type="InterPro" id="IPR011856">
    <property type="entry name" value="tRNA_endonuc-like_dom_sf"/>
</dbReference>
<dbReference type="PANTHER" id="PTHR30015:SF6">
    <property type="entry name" value="SLL1429 PROTEIN"/>
    <property type="match status" value="1"/>
</dbReference>
<dbReference type="KEGG" id="salw:CP975_29545"/>
<dbReference type="InterPro" id="IPR052906">
    <property type="entry name" value="Type_IV_Methyl-Rstrct_Enzyme"/>
</dbReference>
<dbReference type="GO" id="GO:0009307">
    <property type="term" value="P:DNA restriction-modification system"/>
    <property type="evidence" value="ECO:0007669"/>
    <property type="project" value="InterPro"/>
</dbReference>
<accession>A0A5J6HRS5</accession>
<dbReference type="GO" id="GO:0015666">
    <property type="term" value="F:restriction endodeoxyribonuclease activity"/>
    <property type="evidence" value="ECO:0007669"/>
    <property type="project" value="TreeGrafter"/>
</dbReference>
<name>A0A5J6HRS5_STRAD</name>
<protein>
    <submittedName>
        <fullName evidence="3">Restriction endonuclease</fullName>
    </submittedName>
</protein>
<dbReference type="InterPro" id="IPR007560">
    <property type="entry name" value="Restrct_endonuc_IV_Mrr"/>
</dbReference>
<dbReference type="SUPFAM" id="SSF52980">
    <property type="entry name" value="Restriction endonuclease-like"/>
    <property type="match status" value="1"/>
</dbReference>
<keyword evidence="4" id="KW-1185">Reference proteome</keyword>
<dbReference type="EMBL" id="CP023695">
    <property type="protein sequence ID" value="QEV21143.1"/>
    <property type="molecule type" value="Genomic_DNA"/>
</dbReference>
<keyword evidence="3" id="KW-0540">Nuclease</keyword>
<keyword evidence="1" id="KW-1133">Transmembrane helix</keyword>
<dbReference type="PANTHER" id="PTHR30015">
    <property type="entry name" value="MRR RESTRICTION SYSTEM PROTEIN"/>
    <property type="match status" value="1"/>
</dbReference>
<sequence length="226" mass="24786">MSRRCRLRIRRPRGPAELAAAGLTFAAGTALLLPGLRVLFGALVTHWQWPSLFLLVVAGAGALRAGLTRSRQRRDRVRRMGLSFRADQLDAMDDRAFEEALRDLMIRDGWRALRVGGGGDQAADVTAEHPLLGRTVLQAKHTRTGAKVGAPVLYAVNGTAGPVHGAQHAVVVTNGGFTRDARAWGARHHIHLVDRERLHQWAQDGAALHELLALPTRPRRMLRRAA</sequence>
<keyword evidence="1" id="KW-0812">Transmembrane</keyword>
<dbReference type="Gene3D" id="3.40.1350.10">
    <property type="match status" value="1"/>
</dbReference>
<dbReference type="RefSeq" id="WP_055530757.1">
    <property type="nucleotide sequence ID" value="NZ_CP023695.1"/>
</dbReference>
<dbReference type="InterPro" id="IPR011335">
    <property type="entry name" value="Restrct_endonuc-II-like"/>
</dbReference>
<feature type="transmembrane region" description="Helical" evidence="1">
    <location>
        <begin position="47"/>
        <end position="67"/>
    </location>
</feature>
<keyword evidence="1" id="KW-0472">Membrane</keyword>
<keyword evidence="3" id="KW-0378">Hydrolase</keyword>
<dbReference type="Proteomes" id="UP000326553">
    <property type="component" value="Chromosome"/>
</dbReference>
<dbReference type="GO" id="GO:0003677">
    <property type="term" value="F:DNA binding"/>
    <property type="evidence" value="ECO:0007669"/>
    <property type="project" value="InterPro"/>
</dbReference>
<feature type="domain" description="Restriction endonuclease type IV Mrr" evidence="2">
    <location>
        <begin position="89"/>
        <end position="201"/>
    </location>
</feature>